<evidence type="ECO:0000256" key="1">
    <source>
        <dbReference type="ARBA" id="ARBA00022741"/>
    </source>
</evidence>
<dbReference type="GO" id="GO:0004386">
    <property type="term" value="F:helicase activity"/>
    <property type="evidence" value="ECO:0007669"/>
    <property type="project" value="UniProtKB-KW"/>
</dbReference>
<accession>A0ABT5RV01</accession>
<evidence type="ECO:0000313" key="7">
    <source>
        <dbReference type="Proteomes" id="UP001148932"/>
    </source>
</evidence>
<dbReference type="PROSITE" id="PS51193">
    <property type="entry name" value="HELICASE_ATP_BIND_2"/>
    <property type="match status" value="1"/>
</dbReference>
<proteinExistence type="inferred from homology"/>
<dbReference type="SUPFAM" id="SSF52540">
    <property type="entry name" value="P-loop containing nucleoside triphosphate hydrolases"/>
    <property type="match status" value="2"/>
</dbReference>
<evidence type="ECO:0000256" key="2">
    <source>
        <dbReference type="ARBA" id="ARBA00022801"/>
    </source>
</evidence>
<gene>
    <name evidence="6" type="ORF">OIN59_08730</name>
</gene>
<dbReference type="RefSeq" id="WP_274109302.1">
    <property type="nucleotide sequence ID" value="NZ_JAPCKI010000004.1"/>
</dbReference>
<keyword evidence="6" id="KW-0347">Helicase</keyword>
<dbReference type="Pfam" id="PF00270">
    <property type="entry name" value="DEAD"/>
    <property type="match status" value="1"/>
</dbReference>
<dbReference type="Gene3D" id="3.40.50.300">
    <property type="entry name" value="P-loop containing nucleotide triphosphate hydrolases"/>
    <property type="match status" value="2"/>
</dbReference>
<dbReference type="InterPro" id="IPR006555">
    <property type="entry name" value="ATP-dep_Helicase_C"/>
</dbReference>
<dbReference type="PANTHER" id="PTHR11472">
    <property type="entry name" value="DNA REPAIR DEAD HELICASE RAD3/XP-D SUBFAMILY MEMBER"/>
    <property type="match status" value="1"/>
</dbReference>
<keyword evidence="1" id="KW-0547">Nucleotide-binding</keyword>
<evidence type="ECO:0000256" key="3">
    <source>
        <dbReference type="ARBA" id="ARBA00022840"/>
    </source>
</evidence>
<keyword evidence="3" id="KW-0067">ATP-binding</keyword>
<dbReference type="InterPro" id="IPR011545">
    <property type="entry name" value="DEAD/DEAH_box_helicase_dom"/>
</dbReference>
<feature type="domain" description="Helicase ATP-binding" evidence="5">
    <location>
        <begin position="16"/>
        <end position="284"/>
    </location>
</feature>
<dbReference type="PANTHER" id="PTHR11472:SF34">
    <property type="entry name" value="REGULATOR OF TELOMERE ELONGATION HELICASE 1"/>
    <property type="match status" value="1"/>
</dbReference>
<comment type="caution">
    <text evidence="6">The sequence shown here is derived from an EMBL/GenBank/DDBJ whole genome shotgun (WGS) entry which is preliminary data.</text>
</comment>
<keyword evidence="7" id="KW-1185">Reference proteome</keyword>
<evidence type="ECO:0000256" key="4">
    <source>
        <dbReference type="ARBA" id="ARBA00038058"/>
    </source>
</evidence>
<organism evidence="6 7">
    <name type="scientific">Acidovorax benzenivorans</name>
    <dbReference type="NCBI Taxonomy" id="2987520"/>
    <lineage>
        <taxon>Bacteria</taxon>
        <taxon>Pseudomonadati</taxon>
        <taxon>Pseudomonadota</taxon>
        <taxon>Betaproteobacteria</taxon>
        <taxon>Burkholderiales</taxon>
        <taxon>Comamonadaceae</taxon>
        <taxon>Acidovorax</taxon>
    </lineage>
</organism>
<evidence type="ECO:0000259" key="5">
    <source>
        <dbReference type="PROSITE" id="PS51193"/>
    </source>
</evidence>
<evidence type="ECO:0000313" key="6">
    <source>
        <dbReference type="EMBL" id="MDD2177519.1"/>
    </source>
</evidence>
<dbReference type="Pfam" id="PF13307">
    <property type="entry name" value="Helicase_C_2"/>
    <property type="match status" value="1"/>
</dbReference>
<sequence length="690" mass="74434">MSLMAMAPEVFAPDGVLARADGHFQPRDGQTQMAVAVAQTIAEGGALVVEAGTGVGKTYAYLVPALLSGERVLLSTATKALQDQLFARDLPRLAQILGLPVRMALLKGRASYLCLYRVEQARQDAQALDLGVARVLAKVEDWSHHTVSGDLAELTGLDERSPVIPLVTSTRENCLGSPCPRFRECHVHRARREALAADIVVINHHLFFADVAVRESGMAELLPTVRVVVFDEAHQINETGVQFLGTQVSTGQWMDFARDLLIAGLQHARGLADWTGLAQLVELSARDLRLAVGATALMGGSGVSGGSRLRWTDETPEGVSGAAWQAALRSLASACTQTLEALDAVSEIAPDLERLYERGSALLARLARFSGPCQADGVRWLDVGTQLRLIESPLDIADAMRTRILASPAETSQGDAWPEDTSASAGRAWIFTSATLGDDEALTWFTERTGLQDARTLRVASPFDYARQAALYVPRQLPSPVDPSHSRAVADWVASTAEPLEGRTLVLTTTLKALRSIGDALKARWQGSGTLEVLVQGEWPKRRLMERFREGASHGRPGCVLVASASFWEGFDVPGDALQLVVIDKLPFPPPGDPLVEARTQRIERAGGKAFKSYALPEAAVALKQGAGRLIRHETDRGILVVGDTRLVTMGYGKRLLAALPPMRRLESPEEFEAALLALTRPSTTDPTCP</sequence>
<keyword evidence="2" id="KW-0378">Hydrolase</keyword>
<name>A0ABT5RV01_9BURK</name>
<dbReference type="InterPro" id="IPR014013">
    <property type="entry name" value="Helic_SF1/SF2_ATP-bd_DinG/Rad3"/>
</dbReference>
<dbReference type="Proteomes" id="UP001148932">
    <property type="component" value="Unassembled WGS sequence"/>
</dbReference>
<dbReference type="InterPro" id="IPR045028">
    <property type="entry name" value="DinG/Rad3-like"/>
</dbReference>
<reference evidence="6" key="1">
    <citation type="submission" date="2022-10" db="EMBL/GenBank/DDBJ databases">
        <title>Description of microaerobic benzene degrading bacteria.</title>
        <authorList>
            <person name="Bedics A."/>
            <person name="Tancsics A."/>
            <person name="Banerjee S."/>
        </authorList>
    </citation>
    <scope>NUCLEOTIDE SEQUENCE</scope>
    <source>
        <strain evidence="6">D2M1</strain>
    </source>
</reference>
<comment type="similarity">
    <text evidence="4">Belongs to the helicase family. DinG subfamily.</text>
</comment>
<dbReference type="EMBL" id="JAPCKI010000004">
    <property type="protein sequence ID" value="MDD2177519.1"/>
    <property type="molecule type" value="Genomic_DNA"/>
</dbReference>
<protein>
    <submittedName>
        <fullName evidence="6">ATP-dependent DNA helicase</fullName>
    </submittedName>
</protein>
<dbReference type="InterPro" id="IPR027417">
    <property type="entry name" value="P-loop_NTPase"/>
</dbReference>
<dbReference type="SMART" id="SM00491">
    <property type="entry name" value="HELICc2"/>
    <property type="match status" value="1"/>
</dbReference>